<dbReference type="PANTHER" id="PTHR31047:SF0">
    <property type="entry name" value="MEIOTICALLY UP-REGULATED GENE 157 PROTEIN"/>
    <property type="match status" value="1"/>
</dbReference>
<comment type="caution">
    <text evidence="1">The sequence shown here is derived from an EMBL/GenBank/DDBJ whole genome shotgun (WGS) entry which is preliminary data.</text>
</comment>
<name>A0ABS6D8U5_9FIRM</name>
<reference evidence="1 2" key="1">
    <citation type="submission" date="2021-06" db="EMBL/GenBank/DDBJ databases">
        <title>Faecalicatena sp. nov. isolated from porcine feces.</title>
        <authorList>
            <person name="Oh B.S."/>
            <person name="Lee J.H."/>
        </authorList>
    </citation>
    <scope>NUCLEOTIDE SEQUENCE [LARGE SCALE GENOMIC DNA]</scope>
    <source>
        <strain evidence="1 2">AGMB00832</strain>
    </source>
</reference>
<dbReference type="Proteomes" id="UP000723714">
    <property type="component" value="Unassembled WGS sequence"/>
</dbReference>
<keyword evidence="1" id="KW-0378">Hydrolase</keyword>
<dbReference type="PANTHER" id="PTHR31047">
    <property type="entry name" value="MEIOTICALLY UP-REGULATED GENE 157 PROTEIN"/>
    <property type="match status" value="1"/>
</dbReference>
<gene>
    <name evidence="1" type="ORF">HGO97_019670</name>
</gene>
<organism evidence="1 2">
    <name type="scientific">Faecalicatena faecalis</name>
    <dbReference type="NCBI Taxonomy" id="2726362"/>
    <lineage>
        <taxon>Bacteria</taxon>
        <taxon>Bacillati</taxon>
        <taxon>Bacillota</taxon>
        <taxon>Clostridia</taxon>
        <taxon>Lachnospirales</taxon>
        <taxon>Lachnospiraceae</taxon>
        <taxon>Faecalicatena</taxon>
    </lineage>
</organism>
<dbReference type="SMART" id="SM01149">
    <property type="entry name" value="DUF1237"/>
    <property type="match status" value="1"/>
</dbReference>
<dbReference type="InterPro" id="IPR008313">
    <property type="entry name" value="GH125"/>
</dbReference>
<accession>A0ABS6D8U5</accession>
<protein>
    <submittedName>
        <fullName evidence="1">Glycoside hydrolase family 125 protein</fullName>
    </submittedName>
</protein>
<dbReference type="EMBL" id="JABACJ020000026">
    <property type="protein sequence ID" value="MBU3878025.1"/>
    <property type="molecule type" value="Genomic_DNA"/>
</dbReference>
<keyword evidence="2" id="KW-1185">Reference proteome</keyword>
<evidence type="ECO:0000313" key="1">
    <source>
        <dbReference type="EMBL" id="MBU3878025.1"/>
    </source>
</evidence>
<proteinExistence type="predicted"/>
<dbReference type="PIRSF" id="PIRSF028846">
    <property type="entry name" value="UCP028846"/>
    <property type="match status" value="1"/>
</dbReference>
<evidence type="ECO:0000313" key="2">
    <source>
        <dbReference type="Proteomes" id="UP000723714"/>
    </source>
</evidence>
<sequence length="437" mass="50121">MENSMNELIRTVKERFSDNQKLGEMFERCYSNTVRTTVKQMEDDTVHIITGDIPAMWLRDSSAQVKPYLVLAGQNEGFRDMIAALLKRQFMMISIDPYANAFNEKPDGSCWSKDETKRNAWVWERKYEIDSLCYPLQLAWMLWKTTGCTAPFGDNFHIAAEKILEVFQIEQNHEKDSGYHFIRRNTYYTDTLSREGRGSLVKDGIGMTWSGFRPSDDTCTYGYLVPSNMFASVVLSYLSEIAEVVLKEKELGQRAEKLSREIREGIENYAITEKEGFGKVYAYEIDGYGMYNLMDDANVPSLLSMDYIGYCPKDKAVAENTRKMILSEANPYYYSGKTASGIGSPHTPPGYIWHIALAVQGLTEKSREKKREILELLARTEDGTKMMHEGFNKDDPSQYTREWFSWANAMFCELALDYCGIRPDLQEENAKSADGKN</sequence>
<dbReference type="Pfam" id="PF06824">
    <property type="entry name" value="Glyco_hydro_125"/>
    <property type="match status" value="1"/>
</dbReference>
<dbReference type="GO" id="GO:0016787">
    <property type="term" value="F:hydrolase activity"/>
    <property type="evidence" value="ECO:0007669"/>
    <property type="project" value="UniProtKB-KW"/>
</dbReference>